<name>A0AAE0NY81_9PEZI</name>
<dbReference type="Gene3D" id="1.25.40.20">
    <property type="entry name" value="Ankyrin repeat-containing domain"/>
    <property type="match status" value="1"/>
</dbReference>
<accession>A0AAE0NY81</accession>
<keyword evidence="2 3" id="KW-0040">ANK repeat</keyword>
<gene>
    <name evidence="5" type="ORF">B0H63DRAFT_556942</name>
</gene>
<comment type="caution">
    <text evidence="5">The sequence shown here is derived from an EMBL/GenBank/DDBJ whole genome shotgun (WGS) entry which is preliminary data.</text>
</comment>
<dbReference type="InterPro" id="IPR036770">
    <property type="entry name" value="Ankyrin_rpt-contain_sf"/>
</dbReference>
<dbReference type="AlphaFoldDB" id="A0AAE0NY81"/>
<feature type="region of interest" description="Disordered" evidence="4">
    <location>
        <begin position="1"/>
        <end position="43"/>
    </location>
</feature>
<dbReference type="InterPro" id="IPR002110">
    <property type="entry name" value="Ankyrin_rpt"/>
</dbReference>
<evidence type="ECO:0000256" key="4">
    <source>
        <dbReference type="SAM" id="MobiDB-lite"/>
    </source>
</evidence>
<feature type="compositionally biased region" description="Polar residues" evidence="4">
    <location>
        <begin position="1"/>
        <end position="13"/>
    </location>
</feature>
<dbReference type="SUPFAM" id="SSF48403">
    <property type="entry name" value="Ankyrin repeat"/>
    <property type="match status" value="1"/>
</dbReference>
<evidence type="ECO:0000256" key="1">
    <source>
        <dbReference type="ARBA" id="ARBA00022737"/>
    </source>
</evidence>
<sequence length="271" mass="29450">MDQRFTSQSSTGDVATARRLIECGADPNRNYKPKPRSPRQQRRDMLKAFAVLESGEFEAVMAHIDSRYIRDYPTRLLSALHNCSTFVRPLGSERADTEMVALLLAHGASVHTRSSDRRSVLRMAAEMGRADLANMVLDCGAPVNARDGEGDTAPAVAMARRLLGPLGDDEIGIAKLLCSAAHPCLSPGSLRRRAVLLAAVMVSNLVSSSEPGGGRPSRWIEGINDLHLGGLIPDMQLLEAILERVVDFKGKDAISHMAFEYCAVIGNKLKM</sequence>
<keyword evidence="1" id="KW-0677">Repeat</keyword>
<keyword evidence="6" id="KW-1185">Reference proteome</keyword>
<dbReference type="EMBL" id="JAULSW010000002">
    <property type="protein sequence ID" value="KAK3389855.1"/>
    <property type="molecule type" value="Genomic_DNA"/>
</dbReference>
<dbReference type="PROSITE" id="PS50297">
    <property type="entry name" value="ANK_REP_REGION"/>
    <property type="match status" value="1"/>
</dbReference>
<evidence type="ECO:0000256" key="2">
    <source>
        <dbReference type="ARBA" id="ARBA00023043"/>
    </source>
</evidence>
<dbReference type="PANTHER" id="PTHR24126:SF14">
    <property type="entry name" value="ANK_REP_REGION DOMAIN-CONTAINING PROTEIN"/>
    <property type="match status" value="1"/>
</dbReference>
<feature type="compositionally biased region" description="Basic residues" evidence="4">
    <location>
        <begin position="31"/>
        <end position="40"/>
    </location>
</feature>
<dbReference type="Proteomes" id="UP001285441">
    <property type="component" value="Unassembled WGS sequence"/>
</dbReference>
<evidence type="ECO:0000313" key="6">
    <source>
        <dbReference type="Proteomes" id="UP001285441"/>
    </source>
</evidence>
<dbReference type="PANTHER" id="PTHR24126">
    <property type="entry name" value="ANKYRIN REPEAT, PH AND SEC7 DOMAIN CONTAINING PROTEIN SECG-RELATED"/>
    <property type="match status" value="1"/>
</dbReference>
<feature type="repeat" description="ANK" evidence="3">
    <location>
        <begin position="116"/>
        <end position="148"/>
    </location>
</feature>
<proteinExistence type="predicted"/>
<evidence type="ECO:0008006" key="7">
    <source>
        <dbReference type="Google" id="ProtNLM"/>
    </source>
</evidence>
<evidence type="ECO:0000313" key="5">
    <source>
        <dbReference type="EMBL" id="KAK3389855.1"/>
    </source>
</evidence>
<protein>
    <recommendedName>
        <fullName evidence="7">Ankyrin repeat protein</fullName>
    </recommendedName>
</protein>
<dbReference type="PROSITE" id="PS50088">
    <property type="entry name" value="ANK_REPEAT"/>
    <property type="match status" value="1"/>
</dbReference>
<organism evidence="5 6">
    <name type="scientific">Podospora didyma</name>
    <dbReference type="NCBI Taxonomy" id="330526"/>
    <lineage>
        <taxon>Eukaryota</taxon>
        <taxon>Fungi</taxon>
        <taxon>Dikarya</taxon>
        <taxon>Ascomycota</taxon>
        <taxon>Pezizomycotina</taxon>
        <taxon>Sordariomycetes</taxon>
        <taxon>Sordariomycetidae</taxon>
        <taxon>Sordariales</taxon>
        <taxon>Podosporaceae</taxon>
        <taxon>Podospora</taxon>
    </lineage>
</organism>
<reference evidence="5" key="1">
    <citation type="journal article" date="2023" name="Mol. Phylogenet. Evol.">
        <title>Genome-scale phylogeny and comparative genomics of the fungal order Sordariales.</title>
        <authorList>
            <person name="Hensen N."/>
            <person name="Bonometti L."/>
            <person name="Westerberg I."/>
            <person name="Brannstrom I.O."/>
            <person name="Guillou S."/>
            <person name="Cros-Aarteil S."/>
            <person name="Calhoun S."/>
            <person name="Haridas S."/>
            <person name="Kuo A."/>
            <person name="Mondo S."/>
            <person name="Pangilinan J."/>
            <person name="Riley R."/>
            <person name="LaButti K."/>
            <person name="Andreopoulos B."/>
            <person name="Lipzen A."/>
            <person name="Chen C."/>
            <person name="Yan M."/>
            <person name="Daum C."/>
            <person name="Ng V."/>
            <person name="Clum A."/>
            <person name="Steindorff A."/>
            <person name="Ohm R.A."/>
            <person name="Martin F."/>
            <person name="Silar P."/>
            <person name="Natvig D.O."/>
            <person name="Lalanne C."/>
            <person name="Gautier V."/>
            <person name="Ament-Velasquez S.L."/>
            <person name="Kruys A."/>
            <person name="Hutchinson M.I."/>
            <person name="Powell A.J."/>
            <person name="Barry K."/>
            <person name="Miller A.N."/>
            <person name="Grigoriev I.V."/>
            <person name="Debuchy R."/>
            <person name="Gladieux P."/>
            <person name="Hiltunen Thoren M."/>
            <person name="Johannesson H."/>
        </authorList>
    </citation>
    <scope>NUCLEOTIDE SEQUENCE</scope>
    <source>
        <strain evidence="5">CBS 232.78</strain>
    </source>
</reference>
<reference evidence="5" key="2">
    <citation type="submission" date="2023-06" db="EMBL/GenBank/DDBJ databases">
        <authorList>
            <consortium name="Lawrence Berkeley National Laboratory"/>
            <person name="Haridas S."/>
            <person name="Hensen N."/>
            <person name="Bonometti L."/>
            <person name="Westerberg I."/>
            <person name="Brannstrom I.O."/>
            <person name="Guillou S."/>
            <person name="Cros-Aarteil S."/>
            <person name="Calhoun S."/>
            <person name="Kuo A."/>
            <person name="Mondo S."/>
            <person name="Pangilinan J."/>
            <person name="Riley R."/>
            <person name="LaButti K."/>
            <person name="Andreopoulos B."/>
            <person name="Lipzen A."/>
            <person name="Chen C."/>
            <person name="Yanf M."/>
            <person name="Daum C."/>
            <person name="Ng V."/>
            <person name="Clum A."/>
            <person name="Steindorff A."/>
            <person name="Ohm R."/>
            <person name="Martin F."/>
            <person name="Silar P."/>
            <person name="Natvig D."/>
            <person name="Lalanne C."/>
            <person name="Gautier V."/>
            <person name="Ament-velasquez S.L."/>
            <person name="Kruys A."/>
            <person name="Hutchinson M.I."/>
            <person name="Powell A.J."/>
            <person name="Barry K."/>
            <person name="Miller A.N."/>
            <person name="Grigoriev I.V."/>
            <person name="Debuchy R."/>
            <person name="Gladieux P."/>
            <person name="Thoren M.H."/>
            <person name="Johannesson H."/>
        </authorList>
    </citation>
    <scope>NUCLEOTIDE SEQUENCE</scope>
    <source>
        <strain evidence="5">CBS 232.78</strain>
    </source>
</reference>
<evidence type="ECO:0000256" key="3">
    <source>
        <dbReference type="PROSITE-ProRule" id="PRU00023"/>
    </source>
</evidence>